<sequence length="373" mass="39479">MSARRRRRLWPWLIAALALAGIGAVVVAKASGGPPPIDPALVVTAKRGDLAVEILETGRIEAREKVEIKSKVAGQVAEVLADEGARIAKDQLLLVLDPTDNAREVARAEAELARARAAAAFAKRVVERRTAGVEASVTPSEDLDLAKHELAEKTIAVRLAEVALSAARDQLRYTKIYSPLDGTVIQRKIEPGEVVTPGVQSTFEGKALLTVADLSTLVVKVDLNQIDVAKVAPGQPATLTLDALPGKTYAAKVTKIAPASVKLEGREVDVFPVEAELSQVDGLIKPGMTADVRIRLDHRPGVVSLPIEAVSADGGKQLVTRVVDGPDGKPTTEQVEVALGARNDREVEILSGVPEGARVLINPPSAAENETKM</sequence>
<dbReference type="InterPro" id="IPR058625">
    <property type="entry name" value="MdtA-like_BSH"/>
</dbReference>
<dbReference type="SUPFAM" id="SSF111369">
    <property type="entry name" value="HlyD-like secretion proteins"/>
    <property type="match status" value="1"/>
</dbReference>
<dbReference type="Proteomes" id="UP000075515">
    <property type="component" value="Unassembled WGS sequence"/>
</dbReference>
<reference evidence="4 5" key="1">
    <citation type="submission" date="2014-02" db="EMBL/GenBank/DDBJ databases">
        <title>The small core and large imbalanced accessory genome model reveals a collaborative survival strategy of Sorangium cellulosum strains in nature.</title>
        <authorList>
            <person name="Han K."/>
            <person name="Peng R."/>
            <person name="Blom J."/>
            <person name="Li Y.-Z."/>
        </authorList>
    </citation>
    <scope>NUCLEOTIDE SEQUENCE [LARGE SCALE GENOMIC DNA]</scope>
    <source>
        <strain evidence="4 5">So0149</strain>
    </source>
</reference>
<dbReference type="GO" id="GO:0015562">
    <property type="term" value="F:efflux transmembrane transporter activity"/>
    <property type="evidence" value="ECO:0007669"/>
    <property type="project" value="TreeGrafter"/>
</dbReference>
<comment type="similarity">
    <text evidence="1">Belongs to the membrane fusion protein (MFP) (TC 8.A.1) family.</text>
</comment>
<gene>
    <name evidence="4" type="ORF">BE18_14135</name>
</gene>
<dbReference type="NCBIfam" id="TIGR01730">
    <property type="entry name" value="RND_mfp"/>
    <property type="match status" value="1"/>
</dbReference>
<comment type="caution">
    <text evidence="4">The sequence shown here is derived from an EMBL/GenBank/DDBJ whole genome shotgun (WGS) entry which is preliminary data.</text>
</comment>
<dbReference type="PANTHER" id="PTHR30469">
    <property type="entry name" value="MULTIDRUG RESISTANCE PROTEIN MDTA"/>
    <property type="match status" value="1"/>
</dbReference>
<feature type="domain" description="CusB-like beta-barrel" evidence="3">
    <location>
        <begin position="219"/>
        <end position="295"/>
    </location>
</feature>
<feature type="domain" description="Multidrug resistance protein MdtA-like barrel-sandwich hybrid" evidence="2">
    <location>
        <begin position="64"/>
        <end position="200"/>
    </location>
</feature>
<accession>A0A150R6A6</accession>
<evidence type="ECO:0000313" key="4">
    <source>
        <dbReference type="EMBL" id="KYF75725.1"/>
    </source>
</evidence>
<dbReference type="InterPro" id="IPR006143">
    <property type="entry name" value="RND_pump_MFP"/>
</dbReference>
<dbReference type="Pfam" id="PF25917">
    <property type="entry name" value="BSH_RND"/>
    <property type="match status" value="1"/>
</dbReference>
<dbReference type="Gene3D" id="2.40.50.100">
    <property type="match status" value="2"/>
</dbReference>
<evidence type="ECO:0008006" key="6">
    <source>
        <dbReference type="Google" id="ProtNLM"/>
    </source>
</evidence>
<protein>
    <recommendedName>
        <fullName evidence="6">RND efflux pump membrane fusion protein barrel-sandwich domain-containing protein</fullName>
    </recommendedName>
</protein>
<organism evidence="4 5">
    <name type="scientific">Sorangium cellulosum</name>
    <name type="common">Polyangium cellulosum</name>
    <dbReference type="NCBI Taxonomy" id="56"/>
    <lineage>
        <taxon>Bacteria</taxon>
        <taxon>Pseudomonadati</taxon>
        <taxon>Myxococcota</taxon>
        <taxon>Polyangia</taxon>
        <taxon>Polyangiales</taxon>
        <taxon>Polyangiaceae</taxon>
        <taxon>Sorangium</taxon>
    </lineage>
</organism>
<dbReference type="AlphaFoldDB" id="A0A150R6A6"/>
<dbReference type="EMBL" id="JEMC01004115">
    <property type="protein sequence ID" value="KYF75725.1"/>
    <property type="molecule type" value="Genomic_DNA"/>
</dbReference>
<evidence type="ECO:0000256" key="1">
    <source>
        <dbReference type="ARBA" id="ARBA00009477"/>
    </source>
</evidence>
<dbReference type="Pfam" id="PF25954">
    <property type="entry name" value="Beta-barrel_RND_2"/>
    <property type="match status" value="1"/>
</dbReference>
<dbReference type="Gene3D" id="2.40.30.170">
    <property type="match status" value="1"/>
</dbReference>
<evidence type="ECO:0000313" key="5">
    <source>
        <dbReference type="Proteomes" id="UP000075515"/>
    </source>
</evidence>
<proteinExistence type="inferred from homology"/>
<dbReference type="GO" id="GO:1990281">
    <property type="term" value="C:efflux pump complex"/>
    <property type="evidence" value="ECO:0007669"/>
    <property type="project" value="TreeGrafter"/>
</dbReference>
<dbReference type="Gene3D" id="2.40.420.20">
    <property type="match status" value="1"/>
</dbReference>
<dbReference type="InterPro" id="IPR058792">
    <property type="entry name" value="Beta-barrel_RND_2"/>
</dbReference>
<evidence type="ECO:0000259" key="2">
    <source>
        <dbReference type="Pfam" id="PF25917"/>
    </source>
</evidence>
<name>A0A150R6A6_SORCE</name>
<evidence type="ECO:0000259" key="3">
    <source>
        <dbReference type="Pfam" id="PF25954"/>
    </source>
</evidence>